<comment type="similarity">
    <text evidence="1">Belongs to the LCL2 family.</text>
</comment>
<feature type="chain" id="PRO_5002158749" description="Long chronological lifespan protein 2" evidence="4">
    <location>
        <begin position="21"/>
        <end position="122"/>
    </location>
</feature>
<evidence type="ECO:0000313" key="5">
    <source>
        <dbReference type="EMBL" id="KIM29437.1"/>
    </source>
</evidence>
<organism evidence="5 6">
    <name type="scientific">Serendipita vermifera MAFF 305830</name>
    <dbReference type="NCBI Taxonomy" id="933852"/>
    <lineage>
        <taxon>Eukaryota</taxon>
        <taxon>Fungi</taxon>
        <taxon>Dikarya</taxon>
        <taxon>Basidiomycota</taxon>
        <taxon>Agaricomycotina</taxon>
        <taxon>Agaricomycetes</taxon>
        <taxon>Sebacinales</taxon>
        <taxon>Serendipitaceae</taxon>
        <taxon>Serendipita</taxon>
    </lineage>
</organism>
<evidence type="ECO:0000256" key="4">
    <source>
        <dbReference type="SAM" id="SignalP"/>
    </source>
</evidence>
<keyword evidence="6" id="KW-1185">Reference proteome</keyword>
<evidence type="ECO:0000256" key="3">
    <source>
        <dbReference type="ARBA" id="ARBA00022729"/>
    </source>
</evidence>
<dbReference type="STRING" id="933852.A0A0C2XK53"/>
<dbReference type="OrthoDB" id="2234316at2759"/>
<protein>
    <recommendedName>
        <fullName evidence="2">Long chronological lifespan protein 2</fullName>
    </recommendedName>
</protein>
<dbReference type="HOGENOM" id="CLU_142363_2_1_1"/>
<dbReference type="InterPro" id="IPR034543">
    <property type="entry name" value="LCL2"/>
</dbReference>
<reference evidence="6" key="2">
    <citation type="submission" date="2015-01" db="EMBL/GenBank/DDBJ databases">
        <title>Evolutionary Origins and Diversification of the Mycorrhizal Mutualists.</title>
        <authorList>
            <consortium name="DOE Joint Genome Institute"/>
            <consortium name="Mycorrhizal Genomics Consortium"/>
            <person name="Kohler A."/>
            <person name="Kuo A."/>
            <person name="Nagy L.G."/>
            <person name="Floudas D."/>
            <person name="Copeland A."/>
            <person name="Barry K.W."/>
            <person name="Cichocki N."/>
            <person name="Veneault-Fourrey C."/>
            <person name="LaButti K."/>
            <person name="Lindquist E.A."/>
            <person name="Lipzen A."/>
            <person name="Lundell T."/>
            <person name="Morin E."/>
            <person name="Murat C."/>
            <person name="Riley R."/>
            <person name="Ohm R."/>
            <person name="Sun H."/>
            <person name="Tunlid A."/>
            <person name="Henrissat B."/>
            <person name="Grigoriev I.V."/>
            <person name="Hibbett D.S."/>
            <person name="Martin F."/>
        </authorList>
    </citation>
    <scope>NUCLEOTIDE SEQUENCE [LARGE SCALE GENOMIC DNA]</scope>
    <source>
        <strain evidence="6">MAFF 305830</strain>
    </source>
</reference>
<evidence type="ECO:0000256" key="2">
    <source>
        <dbReference type="ARBA" id="ARBA00018534"/>
    </source>
</evidence>
<evidence type="ECO:0000256" key="1">
    <source>
        <dbReference type="ARBA" id="ARBA00010545"/>
    </source>
</evidence>
<evidence type="ECO:0000313" key="6">
    <source>
        <dbReference type="Proteomes" id="UP000054097"/>
    </source>
</evidence>
<reference evidence="5 6" key="1">
    <citation type="submission" date="2014-04" db="EMBL/GenBank/DDBJ databases">
        <authorList>
            <consortium name="DOE Joint Genome Institute"/>
            <person name="Kuo A."/>
            <person name="Zuccaro A."/>
            <person name="Kohler A."/>
            <person name="Nagy L.G."/>
            <person name="Floudas D."/>
            <person name="Copeland A."/>
            <person name="Barry K.W."/>
            <person name="Cichocki N."/>
            <person name="Veneault-Fourrey C."/>
            <person name="LaButti K."/>
            <person name="Lindquist E.A."/>
            <person name="Lipzen A."/>
            <person name="Lundell T."/>
            <person name="Morin E."/>
            <person name="Murat C."/>
            <person name="Sun H."/>
            <person name="Tunlid A."/>
            <person name="Henrissat B."/>
            <person name="Grigoriev I.V."/>
            <person name="Hibbett D.S."/>
            <person name="Martin F."/>
            <person name="Nordberg H.P."/>
            <person name="Cantor M.N."/>
            <person name="Hua S.X."/>
        </authorList>
    </citation>
    <scope>NUCLEOTIDE SEQUENCE [LARGE SCALE GENOMIC DNA]</scope>
    <source>
        <strain evidence="5 6">MAFF 305830</strain>
    </source>
</reference>
<dbReference type="PANTHER" id="PTHR38425">
    <property type="entry name" value="LONG CHRONOLOGICAL LIFESPAN PROTEIN 2"/>
    <property type="match status" value="1"/>
</dbReference>
<dbReference type="EMBL" id="KN824288">
    <property type="protein sequence ID" value="KIM29437.1"/>
    <property type="molecule type" value="Genomic_DNA"/>
</dbReference>
<sequence length="122" mass="13523">MQSLLWLVLAFTLLPSWAYAQFGFFDNMFQGQQGHGHHQQQQQHRAGSNQWAMQAESVSCNKYLCPGTLTCVDAPVNCPCPYPEDIKCVIPDMDRKGQVHNGAATVICVSGKEGCDLVHKLT</sequence>
<dbReference type="GO" id="GO:0036503">
    <property type="term" value="P:ERAD pathway"/>
    <property type="evidence" value="ECO:0007669"/>
    <property type="project" value="TreeGrafter"/>
</dbReference>
<keyword evidence="3 4" id="KW-0732">Signal</keyword>
<gene>
    <name evidence="5" type="ORF">M408DRAFT_113369</name>
</gene>
<proteinExistence type="inferred from homology"/>
<dbReference type="AlphaFoldDB" id="A0A0C2XK53"/>
<dbReference type="Proteomes" id="UP000054097">
    <property type="component" value="Unassembled WGS sequence"/>
</dbReference>
<accession>A0A0C2XK53</accession>
<feature type="signal peptide" evidence="4">
    <location>
        <begin position="1"/>
        <end position="20"/>
    </location>
</feature>
<name>A0A0C2XK53_SERVB</name>
<dbReference type="PANTHER" id="PTHR38425:SF1">
    <property type="entry name" value="LONG CHRONOLOGICAL LIFESPAN PROTEIN 2"/>
    <property type="match status" value="1"/>
</dbReference>